<evidence type="ECO:0008006" key="5">
    <source>
        <dbReference type="Google" id="ProtNLM"/>
    </source>
</evidence>
<dbReference type="EMBL" id="MWQY01000007">
    <property type="protein sequence ID" value="ORC35845.1"/>
    <property type="molecule type" value="Genomic_DNA"/>
</dbReference>
<evidence type="ECO:0000313" key="3">
    <source>
        <dbReference type="EMBL" id="ORC35845.1"/>
    </source>
</evidence>
<dbReference type="STRING" id="1963862.B4O97_07180"/>
<dbReference type="OrthoDB" id="358935at2"/>
<protein>
    <recommendedName>
        <fullName evidence="5">DUF2271 domain-containing protein</fullName>
    </recommendedName>
</protein>
<dbReference type="Proteomes" id="UP000192343">
    <property type="component" value="Unassembled WGS sequence"/>
</dbReference>
<sequence length="248" mass="27000">MKRIIPVLIFLLAAAGLTAEPDQKTGPEAGNGMLQIRIEEGEHYLHRVPVFLFIAVKAPTQLALWLEDMDGNFIRTLFVTSRTALSDWRKAPGDKTQKENLRRPESLPLWTHRSTGSTADRWDGPLPGVDAVSSATPKSGFSIQADLPEGVSRFRILAEVNASLDFNHSYPEEAEKGSSRYSGGPWGSGQPALVYAAEVDRSETGAGPLELELQGHSSPDGSTGELYTDMDGITTAREIIGKIEAELR</sequence>
<evidence type="ECO:0000313" key="4">
    <source>
        <dbReference type="Proteomes" id="UP000192343"/>
    </source>
</evidence>
<evidence type="ECO:0000256" key="1">
    <source>
        <dbReference type="SAM" id="MobiDB-lite"/>
    </source>
</evidence>
<dbReference type="RefSeq" id="WP_083049585.1">
    <property type="nucleotide sequence ID" value="NZ_MWQY01000007.1"/>
</dbReference>
<feature type="chain" id="PRO_5012417684" description="DUF2271 domain-containing protein" evidence="2">
    <location>
        <begin position="20"/>
        <end position="248"/>
    </location>
</feature>
<feature type="signal peptide" evidence="2">
    <location>
        <begin position="1"/>
        <end position="19"/>
    </location>
</feature>
<keyword evidence="4" id="KW-1185">Reference proteome</keyword>
<feature type="region of interest" description="Disordered" evidence="1">
    <location>
        <begin position="209"/>
        <end position="228"/>
    </location>
</feature>
<evidence type="ECO:0000256" key="2">
    <source>
        <dbReference type="SAM" id="SignalP"/>
    </source>
</evidence>
<proteinExistence type="predicted"/>
<organism evidence="3 4">
    <name type="scientific">Marispirochaeta aestuarii</name>
    <dbReference type="NCBI Taxonomy" id="1963862"/>
    <lineage>
        <taxon>Bacteria</taxon>
        <taxon>Pseudomonadati</taxon>
        <taxon>Spirochaetota</taxon>
        <taxon>Spirochaetia</taxon>
        <taxon>Spirochaetales</taxon>
        <taxon>Spirochaetaceae</taxon>
        <taxon>Marispirochaeta</taxon>
    </lineage>
</organism>
<reference evidence="3 4" key="1">
    <citation type="submission" date="2017-03" db="EMBL/GenBank/DDBJ databases">
        <title>Draft Genome sequence of Marispirochaeta sp. strain JC444.</title>
        <authorList>
            <person name="Shivani Y."/>
            <person name="Subhash Y."/>
            <person name="Sasikala C."/>
            <person name="Ramana C."/>
        </authorList>
    </citation>
    <scope>NUCLEOTIDE SEQUENCE [LARGE SCALE GENOMIC DNA]</scope>
    <source>
        <strain evidence="3 4">JC444</strain>
    </source>
</reference>
<gene>
    <name evidence="3" type="ORF">B4O97_07180</name>
</gene>
<dbReference type="AlphaFoldDB" id="A0A1Y1S045"/>
<keyword evidence="2" id="KW-0732">Signal</keyword>
<accession>A0A1Y1S045</accession>
<name>A0A1Y1S045_9SPIO</name>
<comment type="caution">
    <text evidence="3">The sequence shown here is derived from an EMBL/GenBank/DDBJ whole genome shotgun (WGS) entry which is preliminary data.</text>
</comment>